<dbReference type="SUPFAM" id="SSF51905">
    <property type="entry name" value="FAD/NAD(P)-binding domain"/>
    <property type="match status" value="1"/>
</dbReference>
<gene>
    <name evidence="9" type="ORF">AN936_15260</name>
</gene>
<dbReference type="PROSITE" id="PS00623">
    <property type="entry name" value="GMC_OXRED_1"/>
    <property type="match status" value="1"/>
</dbReference>
<dbReference type="PANTHER" id="PTHR11552">
    <property type="entry name" value="GLUCOSE-METHANOL-CHOLINE GMC OXIDOREDUCTASE"/>
    <property type="match status" value="1"/>
</dbReference>
<dbReference type="InterPro" id="IPR012132">
    <property type="entry name" value="GMC_OxRdtase"/>
</dbReference>
<keyword evidence="3 6" id="KW-0285">Flavoprotein</keyword>
<dbReference type="OrthoDB" id="9785276at2"/>
<protein>
    <recommendedName>
        <fullName evidence="7 8">Glucose-methanol-choline oxidoreductase N-terminal domain-containing protein</fullName>
    </recommendedName>
</protein>
<dbReference type="Pfam" id="PF05199">
    <property type="entry name" value="GMC_oxred_C"/>
    <property type="match status" value="1"/>
</dbReference>
<evidence type="ECO:0000256" key="4">
    <source>
        <dbReference type="ARBA" id="ARBA00022827"/>
    </source>
</evidence>
<dbReference type="InterPro" id="IPR000172">
    <property type="entry name" value="GMC_OxRdtase_N"/>
</dbReference>
<dbReference type="PIRSF" id="PIRSF000137">
    <property type="entry name" value="Alcohol_oxidase"/>
    <property type="match status" value="1"/>
</dbReference>
<evidence type="ECO:0000313" key="9">
    <source>
        <dbReference type="EMBL" id="ALH81661.1"/>
    </source>
</evidence>
<dbReference type="GO" id="GO:0050660">
    <property type="term" value="F:flavin adenine dinucleotide binding"/>
    <property type="evidence" value="ECO:0007669"/>
    <property type="project" value="InterPro"/>
</dbReference>
<dbReference type="AlphaFoldDB" id="A0A0N9V1Y2"/>
<dbReference type="Pfam" id="PF00732">
    <property type="entry name" value="GMC_oxred_N"/>
    <property type="match status" value="1"/>
</dbReference>
<feature type="domain" description="Glucose-methanol-choline oxidoreductase N-terminal" evidence="8">
    <location>
        <begin position="259"/>
        <end position="273"/>
    </location>
</feature>
<evidence type="ECO:0000313" key="10">
    <source>
        <dbReference type="Proteomes" id="UP000058074"/>
    </source>
</evidence>
<dbReference type="Proteomes" id="UP000058074">
    <property type="component" value="Chromosome"/>
</dbReference>
<dbReference type="PATRIC" id="fig|33050.5.peg.3165"/>
<evidence type="ECO:0000256" key="2">
    <source>
        <dbReference type="ARBA" id="ARBA00010790"/>
    </source>
</evidence>
<comment type="similarity">
    <text evidence="2 6">Belongs to the GMC oxidoreductase family.</text>
</comment>
<evidence type="ECO:0000256" key="1">
    <source>
        <dbReference type="ARBA" id="ARBA00001974"/>
    </source>
</evidence>
<evidence type="ECO:0000256" key="5">
    <source>
        <dbReference type="PIRSR" id="PIRSR000137-2"/>
    </source>
</evidence>
<proteinExistence type="inferred from homology"/>
<sequence length="538" mass="58332">MAGEEADYEADYIVVGGGSAGCVLAARLSENPGVRVALVEAGGESTGLMVQMPVGFAKMLVDDRYDWKYWQLPDESINGRRFIWSGGRMLGGGSAINGQVYIRGTRADFDAWERLGATGWNFDSVFPYFLRSESWNGAPNQSHGSQGPLSVSPMRDPHPLCDLFLRACEQYGLARLDDYNGGQMEGAYLTQATQRDGWRCSTEKAYLRDARKRPNLTTVTHAHVETIILENGEAVGIRYRQGGDAKVLRARREVIVSSGSMGSPALLLRSGIGAGDYLQSRGIAVQADRPEVGHNLQEHPGITQNKFVSVPTLNSQVGPLDMVRHLTKFFWNKTGPMGAPAVQAMGLARTRDGLDEPDVQLHFMPLAYNVEPETVSSAEAVMPKEPCISINVSLTRPKSRGRVELGDALEPVINHQLLGERADVDTLIGAMKLVDRLFAMPALSAITLGDRSPDPVPADDAGWEAYVRAKTMITYHPVGSCRMGSDAGSVVDPECRVRGVGRLRVADASIMPQITSGNTNAATIMIGEKAAEMIRTNA</sequence>
<name>A0A0N9V1Y2_SPHMC</name>
<keyword evidence="4 5" id="KW-0274">FAD</keyword>
<dbReference type="PANTHER" id="PTHR11552:SF147">
    <property type="entry name" value="CHOLINE DEHYDROGENASE, MITOCHONDRIAL"/>
    <property type="match status" value="1"/>
</dbReference>
<dbReference type="PROSITE" id="PS00624">
    <property type="entry name" value="GMC_OXRED_2"/>
    <property type="match status" value="1"/>
</dbReference>
<dbReference type="SUPFAM" id="SSF54373">
    <property type="entry name" value="FAD-linked reductases, C-terminal domain"/>
    <property type="match status" value="1"/>
</dbReference>
<feature type="binding site" evidence="5">
    <location>
        <position position="224"/>
    </location>
    <ligand>
        <name>FAD</name>
        <dbReference type="ChEBI" id="CHEBI:57692"/>
    </ligand>
</feature>
<evidence type="ECO:0000256" key="3">
    <source>
        <dbReference type="ARBA" id="ARBA00022630"/>
    </source>
</evidence>
<dbReference type="RefSeq" id="WP_054588816.1">
    <property type="nucleotide sequence ID" value="NZ_CP012700.1"/>
</dbReference>
<dbReference type="InterPro" id="IPR036188">
    <property type="entry name" value="FAD/NAD-bd_sf"/>
</dbReference>
<reference evidence="9 10" key="1">
    <citation type="journal article" date="2015" name="Genome Announc.">
        <title>Complete Genome Sequence of Polypropylene Glycol- and Polyethylene Glycol-Degrading Sphingopyxis macrogoltabida Strain EY-1.</title>
        <authorList>
            <person name="Ohtsubo Y."/>
            <person name="Nagata Y."/>
            <person name="Numata M."/>
            <person name="Tsuchikane K."/>
            <person name="Hosoyama A."/>
            <person name="Yamazoe A."/>
            <person name="Tsuda M."/>
            <person name="Fujita N."/>
            <person name="Kawai F."/>
        </authorList>
    </citation>
    <scope>NUCLEOTIDE SEQUENCE [LARGE SCALE GENOMIC DNA]</scope>
    <source>
        <strain evidence="9 10">EY-1</strain>
    </source>
</reference>
<evidence type="ECO:0000259" key="8">
    <source>
        <dbReference type="PROSITE" id="PS00624"/>
    </source>
</evidence>
<dbReference type="KEGG" id="smag:AN936_15260"/>
<comment type="cofactor">
    <cofactor evidence="1 5">
        <name>FAD</name>
        <dbReference type="ChEBI" id="CHEBI:57692"/>
    </cofactor>
</comment>
<dbReference type="Gene3D" id="3.30.560.10">
    <property type="entry name" value="Glucose Oxidase, domain 3"/>
    <property type="match status" value="1"/>
</dbReference>
<feature type="domain" description="Glucose-methanol-choline oxidoreductase N-terminal" evidence="7">
    <location>
        <begin position="87"/>
        <end position="110"/>
    </location>
</feature>
<dbReference type="Gene3D" id="3.50.50.60">
    <property type="entry name" value="FAD/NAD(P)-binding domain"/>
    <property type="match status" value="1"/>
</dbReference>
<evidence type="ECO:0000259" key="7">
    <source>
        <dbReference type="PROSITE" id="PS00623"/>
    </source>
</evidence>
<organism evidence="9 10">
    <name type="scientific">Sphingopyxis macrogoltabida</name>
    <name type="common">Sphingomonas macrogoltabidus</name>
    <dbReference type="NCBI Taxonomy" id="33050"/>
    <lineage>
        <taxon>Bacteria</taxon>
        <taxon>Pseudomonadati</taxon>
        <taxon>Pseudomonadota</taxon>
        <taxon>Alphaproteobacteria</taxon>
        <taxon>Sphingomonadales</taxon>
        <taxon>Sphingomonadaceae</taxon>
        <taxon>Sphingopyxis</taxon>
    </lineage>
</organism>
<feature type="binding site" evidence="5">
    <location>
        <begin position="97"/>
        <end position="100"/>
    </location>
    <ligand>
        <name>FAD</name>
        <dbReference type="ChEBI" id="CHEBI:57692"/>
    </ligand>
</feature>
<dbReference type="InterPro" id="IPR007867">
    <property type="entry name" value="GMC_OxRtase_C"/>
</dbReference>
<dbReference type="GO" id="GO:0016614">
    <property type="term" value="F:oxidoreductase activity, acting on CH-OH group of donors"/>
    <property type="evidence" value="ECO:0007669"/>
    <property type="project" value="InterPro"/>
</dbReference>
<dbReference type="EMBL" id="CP012700">
    <property type="protein sequence ID" value="ALH81661.1"/>
    <property type="molecule type" value="Genomic_DNA"/>
</dbReference>
<evidence type="ECO:0000256" key="6">
    <source>
        <dbReference type="RuleBase" id="RU003968"/>
    </source>
</evidence>
<accession>A0A0N9V1Y2</accession>